<dbReference type="Gramene" id="RZC79858">
    <property type="protein sequence ID" value="RZC79858"/>
    <property type="gene ID" value="C5167_042430"/>
</dbReference>
<name>A0A4Y7L602_PAPSO</name>
<dbReference type="AlphaFoldDB" id="A0A4Y7L602"/>
<sequence length="20" mass="2473">MELRFSYHLFGDDCNLDNWP</sequence>
<reference evidence="1 2" key="1">
    <citation type="journal article" date="2018" name="Science">
        <title>The opium poppy genome and morphinan production.</title>
        <authorList>
            <person name="Guo L."/>
            <person name="Winzer T."/>
            <person name="Yang X."/>
            <person name="Li Y."/>
            <person name="Ning Z."/>
            <person name="He Z."/>
            <person name="Teodor R."/>
            <person name="Lu Y."/>
            <person name="Bowser T.A."/>
            <person name="Graham I.A."/>
            <person name="Ye K."/>
        </authorList>
    </citation>
    <scope>NUCLEOTIDE SEQUENCE [LARGE SCALE GENOMIC DNA]</scope>
    <source>
        <strain evidence="2">cv. HN1</strain>
        <tissue evidence="1">Leaves</tissue>
    </source>
</reference>
<proteinExistence type="predicted"/>
<keyword evidence="2" id="KW-1185">Reference proteome</keyword>
<dbReference type="EMBL" id="CM010724">
    <property type="protein sequence ID" value="RZC79858.1"/>
    <property type="molecule type" value="Genomic_DNA"/>
</dbReference>
<organism evidence="1 2">
    <name type="scientific">Papaver somniferum</name>
    <name type="common">Opium poppy</name>
    <dbReference type="NCBI Taxonomy" id="3469"/>
    <lineage>
        <taxon>Eukaryota</taxon>
        <taxon>Viridiplantae</taxon>
        <taxon>Streptophyta</taxon>
        <taxon>Embryophyta</taxon>
        <taxon>Tracheophyta</taxon>
        <taxon>Spermatophyta</taxon>
        <taxon>Magnoliopsida</taxon>
        <taxon>Ranunculales</taxon>
        <taxon>Papaveraceae</taxon>
        <taxon>Papaveroideae</taxon>
        <taxon>Papaver</taxon>
    </lineage>
</organism>
<protein>
    <submittedName>
        <fullName evidence="1">Uncharacterized protein</fullName>
    </submittedName>
</protein>
<gene>
    <name evidence="1" type="ORF">C5167_042430</name>
</gene>
<evidence type="ECO:0000313" key="2">
    <source>
        <dbReference type="Proteomes" id="UP000316621"/>
    </source>
</evidence>
<evidence type="ECO:0000313" key="1">
    <source>
        <dbReference type="EMBL" id="RZC79858.1"/>
    </source>
</evidence>
<accession>A0A4Y7L602</accession>
<dbReference type="Proteomes" id="UP000316621">
    <property type="component" value="Chromosome 10"/>
</dbReference>